<evidence type="ECO:0000256" key="3">
    <source>
        <dbReference type="PROSITE-ProRule" id="PRU00023"/>
    </source>
</evidence>
<evidence type="ECO:0000256" key="4">
    <source>
        <dbReference type="SAM" id="MobiDB-lite"/>
    </source>
</evidence>
<dbReference type="GeneID" id="87845436"/>
<feature type="region of interest" description="Disordered" evidence="4">
    <location>
        <begin position="106"/>
        <end position="125"/>
    </location>
</feature>
<dbReference type="EMBL" id="JAUEPN010000013">
    <property type="protein sequence ID" value="KAK3290497.1"/>
    <property type="molecule type" value="Genomic_DNA"/>
</dbReference>
<organism evidence="5 6">
    <name type="scientific">Chaetomium fimeti</name>
    <dbReference type="NCBI Taxonomy" id="1854472"/>
    <lineage>
        <taxon>Eukaryota</taxon>
        <taxon>Fungi</taxon>
        <taxon>Dikarya</taxon>
        <taxon>Ascomycota</taxon>
        <taxon>Pezizomycotina</taxon>
        <taxon>Sordariomycetes</taxon>
        <taxon>Sordariomycetidae</taxon>
        <taxon>Sordariales</taxon>
        <taxon>Chaetomiaceae</taxon>
        <taxon>Chaetomium</taxon>
    </lineage>
</organism>
<feature type="compositionally biased region" description="Low complexity" evidence="4">
    <location>
        <begin position="169"/>
        <end position="178"/>
    </location>
</feature>
<evidence type="ECO:0000313" key="6">
    <source>
        <dbReference type="Proteomes" id="UP001278766"/>
    </source>
</evidence>
<name>A0AAE0H5V0_9PEZI</name>
<dbReference type="PROSITE" id="PS50088">
    <property type="entry name" value="ANK_REPEAT"/>
    <property type="match status" value="1"/>
</dbReference>
<evidence type="ECO:0000256" key="2">
    <source>
        <dbReference type="ARBA" id="ARBA00023043"/>
    </source>
</evidence>
<comment type="caution">
    <text evidence="5">The sequence shown here is derived from an EMBL/GenBank/DDBJ whole genome shotgun (WGS) entry which is preliminary data.</text>
</comment>
<reference evidence="5" key="2">
    <citation type="submission" date="2023-06" db="EMBL/GenBank/DDBJ databases">
        <authorList>
            <consortium name="Lawrence Berkeley National Laboratory"/>
            <person name="Haridas S."/>
            <person name="Hensen N."/>
            <person name="Bonometti L."/>
            <person name="Westerberg I."/>
            <person name="Brannstrom I.O."/>
            <person name="Guillou S."/>
            <person name="Cros-Aarteil S."/>
            <person name="Calhoun S."/>
            <person name="Kuo A."/>
            <person name="Mondo S."/>
            <person name="Pangilinan J."/>
            <person name="Riley R."/>
            <person name="Labutti K."/>
            <person name="Andreopoulos B."/>
            <person name="Lipzen A."/>
            <person name="Chen C."/>
            <person name="Yanf M."/>
            <person name="Daum C."/>
            <person name="Ng V."/>
            <person name="Clum A."/>
            <person name="Steindorff A."/>
            <person name="Ohm R."/>
            <person name="Martin F."/>
            <person name="Silar P."/>
            <person name="Natvig D."/>
            <person name="Lalanne C."/>
            <person name="Gautier V."/>
            <person name="Ament-Velasquez S.L."/>
            <person name="Kruys A."/>
            <person name="Hutchinson M.I."/>
            <person name="Powell A.J."/>
            <person name="Barry K."/>
            <person name="Miller A.N."/>
            <person name="Grigoriev I.V."/>
            <person name="Debuchy R."/>
            <person name="Gladieux P."/>
            <person name="Thoren M.H."/>
            <person name="Johannesson H."/>
        </authorList>
    </citation>
    <scope>NUCLEOTIDE SEQUENCE</scope>
    <source>
        <strain evidence="5">CBS 168.71</strain>
    </source>
</reference>
<dbReference type="InterPro" id="IPR036770">
    <property type="entry name" value="Ankyrin_rpt-contain_sf"/>
</dbReference>
<dbReference type="SMART" id="SM00248">
    <property type="entry name" value="ANK"/>
    <property type="match status" value="6"/>
</dbReference>
<dbReference type="Pfam" id="PF12796">
    <property type="entry name" value="Ank_2"/>
    <property type="match status" value="1"/>
</dbReference>
<evidence type="ECO:0000313" key="5">
    <source>
        <dbReference type="EMBL" id="KAK3290497.1"/>
    </source>
</evidence>
<dbReference type="SUPFAM" id="SSF48403">
    <property type="entry name" value="Ankyrin repeat"/>
    <property type="match status" value="1"/>
</dbReference>
<dbReference type="PANTHER" id="PTHR24126">
    <property type="entry name" value="ANKYRIN REPEAT, PH AND SEC7 DOMAIN CONTAINING PROTEIN SECG-RELATED"/>
    <property type="match status" value="1"/>
</dbReference>
<accession>A0AAE0H5V0</accession>
<keyword evidence="2 3" id="KW-0040">ANK repeat</keyword>
<dbReference type="RefSeq" id="XP_062654011.1">
    <property type="nucleotide sequence ID" value="XM_062808488.1"/>
</dbReference>
<dbReference type="InterPro" id="IPR002110">
    <property type="entry name" value="Ankyrin_rpt"/>
</dbReference>
<sequence length="558" mass="58255">MASSSSSSSSHLLNGLPIELLTFVIDGLDRVGDIAALALTNRRLYSTANPHLYKRAAECDDARSVAWAANRGLVSTLRMALVAGVNPNHEFIECVPEDEWESVTATARDDAAAGRPKAPWAMWDFDNRPRSANLDEWPSSDPDPAIDSDHADTPGGSASTVAPSPQAPSASDQESVVSSEEDLSRRSDATPATEPSPTPTPHHHLTRRYYAIHLAARGGHDEILELLIRNGADVDVPSERFCACTPLYGLLNTLEGPKPDPDPPLWTPLHAAICHSHTSTAKLLLSHKASPYIQLSTNPIPDLRYGATALHHAAAMGLTTLVQHLITTKTVPDINTQDTYTLTPFYHAYAARQWDTTVPALLALGADIHCEAKMYIPYTAITPLGEACRLGDFDAADRLLALGADATHGFIAPAAGGCLTPLHMCCMRSAKRVSGGCGSGGGAAGAGGAGGAGGDSGEDDDEVRGRARMRTIAALIEKGAALDAQDCFGDTPLSAAEKARNTFALEALARLSIAGVGEGEEKAAERGGVAGNEAVVKKPAGGGVSDPEPAVGTAAAGL</sequence>
<dbReference type="AlphaFoldDB" id="A0AAE0H5V0"/>
<dbReference type="Proteomes" id="UP001278766">
    <property type="component" value="Unassembled WGS sequence"/>
</dbReference>
<keyword evidence="1" id="KW-0677">Repeat</keyword>
<feature type="region of interest" description="Disordered" evidence="4">
    <location>
        <begin position="524"/>
        <end position="558"/>
    </location>
</feature>
<feature type="repeat" description="ANK" evidence="3">
    <location>
        <begin position="207"/>
        <end position="239"/>
    </location>
</feature>
<protein>
    <submittedName>
        <fullName evidence="5">Ankyrin repeat-containing domain protein</fullName>
    </submittedName>
</protein>
<dbReference type="PROSITE" id="PS50297">
    <property type="entry name" value="ANK_REP_REGION"/>
    <property type="match status" value="1"/>
</dbReference>
<evidence type="ECO:0000256" key="1">
    <source>
        <dbReference type="ARBA" id="ARBA00022737"/>
    </source>
</evidence>
<feature type="region of interest" description="Disordered" evidence="4">
    <location>
        <begin position="131"/>
        <end position="205"/>
    </location>
</feature>
<proteinExistence type="predicted"/>
<keyword evidence="6" id="KW-1185">Reference proteome</keyword>
<gene>
    <name evidence="5" type="ORF">B0H64DRAFT_59846</name>
</gene>
<dbReference type="Gene3D" id="1.25.40.20">
    <property type="entry name" value="Ankyrin repeat-containing domain"/>
    <property type="match status" value="2"/>
</dbReference>
<reference evidence="5" key="1">
    <citation type="journal article" date="2023" name="Mol. Phylogenet. Evol.">
        <title>Genome-scale phylogeny and comparative genomics of the fungal order Sordariales.</title>
        <authorList>
            <person name="Hensen N."/>
            <person name="Bonometti L."/>
            <person name="Westerberg I."/>
            <person name="Brannstrom I.O."/>
            <person name="Guillou S."/>
            <person name="Cros-Aarteil S."/>
            <person name="Calhoun S."/>
            <person name="Haridas S."/>
            <person name="Kuo A."/>
            <person name="Mondo S."/>
            <person name="Pangilinan J."/>
            <person name="Riley R."/>
            <person name="LaButti K."/>
            <person name="Andreopoulos B."/>
            <person name="Lipzen A."/>
            <person name="Chen C."/>
            <person name="Yan M."/>
            <person name="Daum C."/>
            <person name="Ng V."/>
            <person name="Clum A."/>
            <person name="Steindorff A."/>
            <person name="Ohm R.A."/>
            <person name="Martin F."/>
            <person name="Silar P."/>
            <person name="Natvig D.O."/>
            <person name="Lalanne C."/>
            <person name="Gautier V."/>
            <person name="Ament-Velasquez S.L."/>
            <person name="Kruys A."/>
            <person name="Hutchinson M.I."/>
            <person name="Powell A.J."/>
            <person name="Barry K."/>
            <person name="Miller A.N."/>
            <person name="Grigoriev I.V."/>
            <person name="Debuchy R."/>
            <person name="Gladieux P."/>
            <person name="Hiltunen Thoren M."/>
            <person name="Johannesson H."/>
        </authorList>
    </citation>
    <scope>NUCLEOTIDE SEQUENCE</scope>
    <source>
        <strain evidence="5">CBS 168.71</strain>
    </source>
</reference>